<name>A0A6A5Z525_9PLEO</name>
<evidence type="ECO:0000256" key="9">
    <source>
        <dbReference type="ARBA" id="ARBA00023295"/>
    </source>
</evidence>
<feature type="signal peptide" evidence="15">
    <location>
        <begin position="1"/>
        <end position="19"/>
    </location>
</feature>
<keyword evidence="6 14" id="KW-0378">Hydrolase</keyword>
<evidence type="ECO:0000313" key="16">
    <source>
        <dbReference type="EMBL" id="KAF2114589.1"/>
    </source>
</evidence>
<evidence type="ECO:0000256" key="8">
    <source>
        <dbReference type="ARBA" id="ARBA00023277"/>
    </source>
</evidence>
<evidence type="ECO:0000256" key="13">
    <source>
        <dbReference type="PROSITE-ProRule" id="PRU10052"/>
    </source>
</evidence>
<evidence type="ECO:0000256" key="1">
    <source>
        <dbReference type="ARBA" id="ARBA00004613"/>
    </source>
</evidence>
<dbReference type="GO" id="GO:0000272">
    <property type="term" value="P:polysaccharide catabolic process"/>
    <property type="evidence" value="ECO:0007669"/>
    <property type="project" value="UniProtKB-KW"/>
</dbReference>
<keyword evidence="7" id="KW-0325">Glycoprotein</keyword>
<keyword evidence="3" id="KW-0964">Secreted</keyword>
<dbReference type="GO" id="GO:0004650">
    <property type="term" value="F:polygalacturonase activity"/>
    <property type="evidence" value="ECO:0007669"/>
    <property type="project" value="InterPro"/>
</dbReference>
<dbReference type="Proteomes" id="UP000799770">
    <property type="component" value="Unassembled WGS sequence"/>
</dbReference>
<dbReference type="Gene3D" id="2.160.20.10">
    <property type="entry name" value="Single-stranded right-handed beta-helix, Pectin lyase-like"/>
    <property type="match status" value="1"/>
</dbReference>
<dbReference type="PANTHER" id="PTHR31736">
    <property type="match status" value="1"/>
</dbReference>
<dbReference type="EMBL" id="ML977325">
    <property type="protein sequence ID" value="KAF2114589.1"/>
    <property type="molecule type" value="Genomic_DNA"/>
</dbReference>
<dbReference type="PROSITE" id="PS00502">
    <property type="entry name" value="POLYGALACTURONASE"/>
    <property type="match status" value="1"/>
</dbReference>
<accession>A0A6A5Z525</accession>
<sequence length="429" mass="44682">MNYTLILAYLIAGALLCSAAPSSPLFARYTGAFNRRATCVPASAGNAGTDDVPAIKAAINSCGDGGIIQIPAGKTYMIRSVLEFAGCANCDFQVEGTLKASDDTSYWNGKIAIISVSAISGAKIRSVSGTGLLDGNGQTSWDLFASDSSYDRPTFVLITKSSKNVLIDNLRVNNPPSQLLFHTTHMQDHSQYTDVFFSNNGNTQNVAYSNLVLTAASSSSNLPKNTDGFDVGPASYTTFKNISVSNDDDCIAFKQGASYVTVDGITCKGSHGLSVGSLGGSAGSTDTVRHIYVTNAVMQTSTKAVGIKLYPGGSSHGSAIVKNVTFDGVTVSSSDYAAQIQSCYNEDASYCSSNPSTAQVTDIYFKNFKGTTSTKYKTTIANINCPAAGTCDIYFSGWSVQPGSGGTSKYLCSNVDSSPGVVCSSGASG</sequence>
<evidence type="ECO:0000256" key="12">
    <source>
        <dbReference type="ARBA" id="ARBA00037278"/>
    </source>
</evidence>
<keyword evidence="10" id="KW-0961">Cell wall biogenesis/degradation</keyword>
<evidence type="ECO:0000256" key="4">
    <source>
        <dbReference type="ARBA" id="ARBA00022729"/>
    </source>
</evidence>
<dbReference type="InterPro" id="IPR012334">
    <property type="entry name" value="Pectin_lyas_fold"/>
</dbReference>
<evidence type="ECO:0000313" key="17">
    <source>
        <dbReference type="Proteomes" id="UP000799770"/>
    </source>
</evidence>
<keyword evidence="17" id="KW-1185">Reference proteome</keyword>
<gene>
    <name evidence="16" type="ORF">BDV96DRAFT_661006</name>
</gene>
<dbReference type="OrthoDB" id="187139at2759"/>
<feature type="active site" evidence="13">
    <location>
        <position position="271"/>
    </location>
</feature>
<keyword evidence="5" id="KW-0677">Repeat</keyword>
<proteinExistence type="inferred from homology"/>
<evidence type="ECO:0000256" key="11">
    <source>
        <dbReference type="ARBA" id="ARBA00023326"/>
    </source>
</evidence>
<evidence type="ECO:0000256" key="10">
    <source>
        <dbReference type="ARBA" id="ARBA00023316"/>
    </source>
</evidence>
<keyword evidence="8" id="KW-0119">Carbohydrate metabolism</keyword>
<dbReference type="Pfam" id="PF00295">
    <property type="entry name" value="Glyco_hydro_28"/>
    <property type="match status" value="1"/>
</dbReference>
<keyword evidence="4 15" id="KW-0732">Signal</keyword>
<evidence type="ECO:0000256" key="2">
    <source>
        <dbReference type="ARBA" id="ARBA00008834"/>
    </source>
</evidence>
<keyword evidence="11" id="KW-0624">Polysaccharide degradation</keyword>
<evidence type="ECO:0000256" key="5">
    <source>
        <dbReference type="ARBA" id="ARBA00022737"/>
    </source>
</evidence>
<evidence type="ECO:0000256" key="7">
    <source>
        <dbReference type="ARBA" id="ARBA00023180"/>
    </source>
</evidence>
<keyword evidence="9 14" id="KW-0326">Glycosidase</keyword>
<dbReference type="SUPFAM" id="SSF51126">
    <property type="entry name" value="Pectin lyase-like"/>
    <property type="match status" value="1"/>
</dbReference>
<protein>
    <submittedName>
        <fullName evidence="16">Glycoside hydrolase family 28 protein</fullName>
    </submittedName>
</protein>
<dbReference type="InterPro" id="IPR000743">
    <property type="entry name" value="Glyco_hydro_28"/>
</dbReference>
<comment type="function">
    <text evidence="12">Pectinolytic enzyme involved in the degradation of xylogalacturonan (xga), a galacturonan backbone heavily substituted with xylose, and which is one important component of the hairy regions of pectin. Activity requires a galacturonic acid backbone substituted with xylose.</text>
</comment>
<comment type="similarity">
    <text evidence="2 14">Belongs to the glycosyl hydrolase 28 family.</text>
</comment>
<dbReference type="GO" id="GO:0005576">
    <property type="term" value="C:extracellular region"/>
    <property type="evidence" value="ECO:0007669"/>
    <property type="project" value="UniProtKB-SubCell"/>
</dbReference>
<evidence type="ECO:0000256" key="3">
    <source>
        <dbReference type="ARBA" id="ARBA00022525"/>
    </source>
</evidence>
<dbReference type="PANTHER" id="PTHR31736:SF9">
    <property type="entry name" value="ENDO-XYLOGALACTURONAN HYDROLASE A-RELATED"/>
    <property type="match status" value="1"/>
</dbReference>
<evidence type="ECO:0000256" key="6">
    <source>
        <dbReference type="ARBA" id="ARBA00022801"/>
    </source>
</evidence>
<reference evidence="16" key="1">
    <citation type="journal article" date="2020" name="Stud. Mycol.">
        <title>101 Dothideomycetes genomes: a test case for predicting lifestyles and emergence of pathogens.</title>
        <authorList>
            <person name="Haridas S."/>
            <person name="Albert R."/>
            <person name="Binder M."/>
            <person name="Bloem J."/>
            <person name="Labutti K."/>
            <person name="Salamov A."/>
            <person name="Andreopoulos B."/>
            <person name="Baker S."/>
            <person name="Barry K."/>
            <person name="Bills G."/>
            <person name="Bluhm B."/>
            <person name="Cannon C."/>
            <person name="Castanera R."/>
            <person name="Culley D."/>
            <person name="Daum C."/>
            <person name="Ezra D."/>
            <person name="Gonzalez J."/>
            <person name="Henrissat B."/>
            <person name="Kuo A."/>
            <person name="Liang C."/>
            <person name="Lipzen A."/>
            <person name="Lutzoni F."/>
            <person name="Magnuson J."/>
            <person name="Mondo S."/>
            <person name="Nolan M."/>
            <person name="Ohm R."/>
            <person name="Pangilinan J."/>
            <person name="Park H.-J."/>
            <person name="Ramirez L."/>
            <person name="Alfaro M."/>
            <person name="Sun H."/>
            <person name="Tritt A."/>
            <person name="Yoshinaga Y."/>
            <person name="Zwiers L.-H."/>
            <person name="Turgeon B."/>
            <person name="Goodwin S."/>
            <person name="Spatafora J."/>
            <person name="Crous P."/>
            <person name="Grigoriev I."/>
        </authorList>
    </citation>
    <scope>NUCLEOTIDE SEQUENCE</scope>
    <source>
        <strain evidence="16">CBS 627.86</strain>
    </source>
</reference>
<organism evidence="16 17">
    <name type="scientific">Lophiotrema nucula</name>
    <dbReference type="NCBI Taxonomy" id="690887"/>
    <lineage>
        <taxon>Eukaryota</taxon>
        <taxon>Fungi</taxon>
        <taxon>Dikarya</taxon>
        <taxon>Ascomycota</taxon>
        <taxon>Pezizomycotina</taxon>
        <taxon>Dothideomycetes</taxon>
        <taxon>Pleosporomycetidae</taxon>
        <taxon>Pleosporales</taxon>
        <taxon>Lophiotremataceae</taxon>
        <taxon>Lophiotrema</taxon>
    </lineage>
</organism>
<dbReference type="GO" id="GO:0071555">
    <property type="term" value="P:cell wall organization"/>
    <property type="evidence" value="ECO:0007669"/>
    <property type="project" value="UniProtKB-KW"/>
</dbReference>
<comment type="subcellular location">
    <subcellularLocation>
        <location evidence="1">Secreted</location>
    </subcellularLocation>
</comment>
<evidence type="ECO:0000256" key="14">
    <source>
        <dbReference type="RuleBase" id="RU361169"/>
    </source>
</evidence>
<feature type="chain" id="PRO_5025592948" evidence="15">
    <location>
        <begin position="20"/>
        <end position="429"/>
    </location>
</feature>
<dbReference type="InterPro" id="IPR011050">
    <property type="entry name" value="Pectin_lyase_fold/virulence"/>
</dbReference>
<dbReference type="AlphaFoldDB" id="A0A6A5Z525"/>
<evidence type="ECO:0000256" key="15">
    <source>
        <dbReference type="SAM" id="SignalP"/>
    </source>
</evidence>